<evidence type="ECO:0000313" key="3">
    <source>
        <dbReference type="Proteomes" id="UP001209570"/>
    </source>
</evidence>
<protein>
    <submittedName>
        <fullName evidence="2">Uncharacterized protein</fullName>
    </submittedName>
</protein>
<proteinExistence type="predicted"/>
<gene>
    <name evidence="2" type="ORF">P43SY_010176</name>
</gene>
<feature type="compositionally biased region" description="Polar residues" evidence="1">
    <location>
        <begin position="285"/>
        <end position="298"/>
    </location>
</feature>
<keyword evidence="3" id="KW-1185">Reference proteome</keyword>
<dbReference type="Proteomes" id="UP001209570">
    <property type="component" value="Unassembled WGS sequence"/>
</dbReference>
<feature type="region of interest" description="Disordered" evidence="1">
    <location>
        <begin position="140"/>
        <end position="175"/>
    </location>
</feature>
<accession>A0AAD5MA60</accession>
<sequence length="404" mass="43728">MGEVIRVLLLNPLTDATALVCLQRPLEWNSVLSDFYQVVTNTDDDPDAELLESCKILLHPNKSKTEKGVLIRKSALDRSIRDGDLLSLEGFSIASHESMAPPPEVLELVDSLDFNVPADFAGFTAIDADDIKLEKLSSTPAPSVAAPAPAPASAPPAAVDMMPSQTSRSRKSKRGRSLSSKFWLVNKLAQSGKITKEQKDALKMLLIASDDSALHDAFERYEETGDISTLLNAQITSKKTFAGLPPLSTDAFDFDITQNIENELDLLSMTNFSAGDMQMPVFSASNDASSTTPFSNGANAHADESSLPGLDDLMDPSLDDLPMPIGHGDDSNLPSSTRYKEKGDISTLLNAQITTKKKFAGLLPLSTDAFDFNITQNIEDELDLLSMTNFSPGDMQMPVLTRCP</sequence>
<feature type="region of interest" description="Disordered" evidence="1">
    <location>
        <begin position="285"/>
        <end position="311"/>
    </location>
</feature>
<reference evidence="2" key="1">
    <citation type="submission" date="2021-12" db="EMBL/GenBank/DDBJ databases">
        <title>Prjna785345.</title>
        <authorList>
            <person name="Rujirawat T."/>
            <person name="Krajaejun T."/>
        </authorList>
    </citation>
    <scope>NUCLEOTIDE SEQUENCE</scope>
    <source>
        <strain evidence="2">Pi057C3</strain>
    </source>
</reference>
<name>A0AAD5MA60_PYTIN</name>
<dbReference type="EMBL" id="JAKCXM010000019">
    <property type="protein sequence ID" value="KAJ0407635.1"/>
    <property type="molecule type" value="Genomic_DNA"/>
</dbReference>
<comment type="caution">
    <text evidence="2">The sequence shown here is derived from an EMBL/GenBank/DDBJ whole genome shotgun (WGS) entry which is preliminary data.</text>
</comment>
<evidence type="ECO:0000256" key="1">
    <source>
        <dbReference type="SAM" id="MobiDB-lite"/>
    </source>
</evidence>
<evidence type="ECO:0000313" key="2">
    <source>
        <dbReference type="EMBL" id="KAJ0407635.1"/>
    </source>
</evidence>
<dbReference type="AlphaFoldDB" id="A0AAD5MA60"/>
<organism evidence="2 3">
    <name type="scientific">Pythium insidiosum</name>
    <name type="common">Pythiosis disease agent</name>
    <dbReference type="NCBI Taxonomy" id="114742"/>
    <lineage>
        <taxon>Eukaryota</taxon>
        <taxon>Sar</taxon>
        <taxon>Stramenopiles</taxon>
        <taxon>Oomycota</taxon>
        <taxon>Peronosporomycetes</taxon>
        <taxon>Pythiales</taxon>
        <taxon>Pythiaceae</taxon>
        <taxon>Pythium</taxon>
    </lineage>
</organism>